<dbReference type="Proteomes" id="UP000325081">
    <property type="component" value="Unassembled WGS sequence"/>
</dbReference>
<sequence>PVISTFPQIPNQQGRSALAFFDFAKLHPPFLKGEKTNAIQIVSRWSQPWGSGTGHVKCLPHFSTDITSFVLHNASRCQIDSSITGFRVGHLFDLIFGRASCTNADKIHHEDFLTREASCEPNVIESPLETILEHCLIPFSEPISISSRRVRFYLDPDDADDDVDGDVDDDDDDDDVIEDEADEEDDEVDAVLLPEPATISESNHIWANTWHMPSSTSGLRFGINIKSSAATSRRRRKKVPGQTFALRTGKVLWSQAYDLRSVYRHRISGGAGLCNRTYETGDYQTRKTEKRGNCKKSVHEMTSFSSRTVIKNSSVPNYLIIGYWVIASMTKKTLWMPNSSHATQISSMADFTMATSTHSIKPECNCSVKFFFVKIRHSILYQTGYEKLI</sequence>
<evidence type="ECO:0000313" key="2">
    <source>
        <dbReference type="Proteomes" id="UP000325081"/>
    </source>
</evidence>
<dbReference type="EMBL" id="BKCP01004405">
    <property type="protein sequence ID" value="GER30797.1"/>
    <property type="molecule type" value="Genomic_DNA"/>
</dbReference>
<feature type="non-terminal residue" evidence="1">
    <location>
        <position position="1"/>
    </location>
</feature>
<dbReference type="AlphaFoldDB" id="A0A5A7PEU2"/>
<comment type="caution">
    <text evidence="1">The sequence shown here is derived from an EMBL/GenBank/DDBJ whole genome shotgun (WGS) entry which is preliminary data.</text>
</comment>
<reference evidence="2" key="1">
    <citation type="journal article" date="2019" name="Curr. Biol.">
        <title>Genome Sequence of Striga asiatica Provides Insight into the Evolution of Plant Parasitism.</title>
        <authorList>
            <person name="Yoshida S."/>
            <person name="Kim S."/>
            <person name="Wafula E.K."/>
            <person name="Tanskanen J."/>
            <person name="Kim Y.M."/>
            <person name="Honaas L."/>
            <person name="Yang Z."/>
            <person name="Spallek T."/>
            <person name="Conn C.E."/>
            <person name="Ichihashi Y."/>
            <person name="Cheong K."/>
            <person name="Cui S."/>
            <person name="Der J.P."/>
            <person name="Gundlach H."/>
            <person name="Jiao Y."/>
            <person name="Hori C."/>
            <person name="Ishida J.K."/>
            <person name="Kasahara H."/>
            <person name="Kiba T."/>
            <person name="Kim M.S."/>
            <person name="Koo N."/>
            <person name="Laohavisit A."/>
            <person name="Lee Y.H."/>
            <person name="Lumba S."/>
            <person name="McCourt P."/>
            <person name="Mortimer J.C."/>
            <person name="Mutuku J.M."/>
            <person name="Nomura T."/>
            <person name="Sasaki-Sekimoto Y."/>
            <person name="Seto Y."/>
            <person name="Wang Y."/>
            <person name="Wakatake T."/>
            <person name="Sakakibara H."/>
            <person name="Demura T."/>
            <person name="Yamaguchi S."/>
            <person name="Yoneyama K."/>
            <person name="Manabe R.I."/>
            <person name="Nelson D.C."/>
            <person name="Schulman A.H."/>
            <person name="Timko M.P."/>
            <person name="dePamphilis C.W."/>
            <person name="Choi D."/>
            <person name="Shirasu K."/>
        </authorList>
    </citation>
    <scope>NUCLEOTIDE SEQUENCE [LARGE SCALE GENOMIC DNA]</scope>
    <source>
        <strain evidence="2">cv. UVA1</strain>
    </source>
</reference>
<protein>
    <submittedName>
        <fullName evidence="1">Translocon at the outer envelope membrane ofchloroplasts 159</fullName>
    </submittedName>
</protein>
<evidence type="ECO:0000313" key="1">
    <source>
        <dbReference type="EMBL" id="GER30797.1"/>
    </source>
</evidence>
<gene>
    <name evidence="1" type="ORF">STAS_06753</name>
</gene>
<proteinExistence type="predicted"/>
<organism evidence="1 2">
    <name type="scientific">Striga asiatica</name>
    <name type="common">Asiatic witchweed</name>
    <name type="synonym">Buchnera asiatica</name>
    <dbReference type="NCBI Taxonomy" id="4170"/>
    <lineage>
        <taxon>Eukaryota</taxon>
        <taxon>Viridiplantae</taxon>
        <taxon>Streptophyta</taxon>
        <taxon>Embryophyta</taxon>
        <taxon>Tracheophyta</taxon>
        <taxon>Spermatophyta</taxon>
        <taxon>Magnoliopsida</taxon>
        <taxon>eudicotyledons</taxon>
        <taxon>Gunneridae</taxon>
        <taxon>Pentapetalae</taxon>
        <taxon>asterids</taxon>
        <taxon>lamiids</taxon>
        <taxon>Lamiales</taxon>
        <taxon>Orobanchaceae</taxon>
        <taxon>Buchnereae</taxon>
        <taxon>Striga</taxon>
    </lineage>
</organism>
<feature type="non-terminal residue" evidence="1">
    <location>
        <position position="389"/>
    </location>
</feature>
<accession>A0A5A7PEU2</accession>
<keyword evidence="2" id="KW-1185">Reference proteome</keyword>
<name>A0A5A7PEU2_STRAF</name>